<organism evidence="1 2">
    <name type="scientific">Candidatus Bacteroides avicola</name>
    <dbReference type="NCBI Taxonomy" id="2838468"/>
    <lineage>
        <taxon>Bacteria</taxon>
        <taxon>Pseudomonadati</taxon>
        <taxon>Bacteroidota</taxon>
        <taxon>Bacteroidia</taxon>
        <taxon>Bacteroidales</taxon>
        <taxon>Bacteroidaceae</taxon>
        <taxon>Bacteroides</taxon>
    </lineage>
</organism>
<sequence>MKDQLRLLRDCINGDIPAVVFQGDDRCAPEILEAAKEIYRKNGCSEEFLYDWQLLIDEVKAYQSESPDTVKLPKLSQTEIELAREDMQRKGFKA</sequence>
<protein>
    <submittedName>
        <fullName evidence="1">Uncharacterized protein</fullName>
    </submittedName>
</protein>
<reference evidence="1" key="1">
    <citation type="journal article" date="2021" name="PeerJ">
        <title>Extensive microbial diversity within the chicken gut microbiome revealed by metagenomics and culture.</title>
        <authorList>
            <person name="Gilroy R."/>
            <person name="Ravi A."/>
            <person name="Getino M."/>
            <person name="Pursley I."/>
            <person name="Horton D.L."/>
            <person name="Alikhan N.F."/>
            <person name="Baker D."/>
            <person name="Gharbi K."/>
            <person name="Hall N."/>
            <person name="Watson M."/>
            <person name="Adriaenssens E.M."/>
            <person name="Foster-Nyarko E."/>
            <person name="Jarju S."/>
            <person name="Secka A."/>
            <person name="Antonio M."/>
            <person name="Oren A."/>
            <person name="Chaudhuri R.R."/>
            <person name="La Ragione R."/>
            <person name="Hildebrand F."/>
            <person name="Pallen M.J."/>
        </authorList>
    </citation>
    <scope>NUCLEOTIDE SEQUENCE</scope>
    <source>
        <strain evidence="1">ChiHjej12B11-9795</strain>
    </source>
</reference>
<dbReference type="Proteomes" id="UP000823862">
    <property type="component" value="Unassembled WGS sequence"/>
</dbReference>
<name>A0A9D2HX14_9BACE</name>
<evidence type="ECO:0000313" key="2">
    <source>
        <dbReference type="Proteomes" id="UP000823862"/>
    </source>
</evidence>
<accession>A0A9D2HX14</accession>
<dbReference type="EMBL" id="DWZI01000038">
    <property type="protein sequence ID" value="HJA86024.1"/>
    <property type="molecule type" value="Genomic_DNA"/>
</dbReference>
<reference evidence="1" key="2">
    <citation type="submission" date="2021-04" db="EMBL/GenBank/DDBJ databases">
        <authorList>
            <person name="Gilroy R."/>
        </authorList>
    </citation>
    <scope>NUCLEOTIDE SEQUENCE</scope>
    <source>
        <strain evidence="1">ChiHjej12B11-9795</strain>
    </source>
</reference>
<dbReference type="AlphaFoldDB" id="A0A9D2HX14"/>
<evidence type="ECO:0000313" key="1">
    <source>
        <dbReference type="EMBL" id="HJA86024.1"/>
    </source>
</evidence>
<proteinExistence type="predicted"/>
<comment type="caution">
    <text evidence="1">The sequence shown here is derived from an EMBL/GenBank/DDBJ whole genome shotgun (WGS) entry which is preliminary data.</text>
</comment>
<gene>
    <name evidence="1" type="ORF">H9950_07535</name>
</gene>